<dbReference type="KEGG" id="tasa:A1Q1_06126"/>
<dbReference type="OrthoDB" id="408631at2759"/>
<comment type="caution">
    <text evidence="3">The sequence shown here is derived from an EMBL/GenBank/DDBJ whole genome shotgun (WGS) entry which is preliminary data.</text>
</comment>
<dbReference type="Pfam" id="PF07859">
    <property type="entry name" value="Abhydrolase_3"/>
    <property type="match status" value="1"/>
</dbReference>
<dbReference type="PANTHER" id="PTHR48081">
    <property type="entry name" value="AB HYDROLASE SUPERFAMILY PROTEIN C4A8.06C"/>
    <property type="match status" value="1"/>
</dbReference>
<dbReference type="PANTHER" id="PTHR48081:SF8">
    <property type="entry name" value="ALPHA_BETA HYDROLASE FOLD-3 DOMAIN-CONTAINING PROTEIN-RELATED"/>
    <property type="match status" value="1"/>
</dbReference>
<dbReference type="RefSeq" id="XP_014176810.1">
    <property type="nucleotide sequence ID" value="XM_014321335.1"/>
</dbReference>
<dbReference type="Proteomes" id="UP000002748">
    <property type="component" value="Unassembled WGS sequence"/>
</dbReference>
<keyword evidence="1" id="KW-0378">Hydrolase</keyword>
<accession>J5Q405</accession>
<reference evidence="3 4" key="1">
    <citation type="journal article" date="2012" name="Eukaryot. Cell">
        <title>Draft genome sequence of CBS 2479, the standard type strain of Trichosporon asahii.</title>
        <authorList>
            <person name="Yang R.Y."/>
            <person name="Li H.T."/>
            <person name="Zhu H."/>
            <person name="Zhou G.P."/>
            <person name="Wang M."/>
            <person name="Wang L."/>
        </authorList>
    </citation>
    <scope>NUCLEOTIDE SEQUENCE [LARGE SCALE GENOMIC DNA]</scope>
    <source>
        <strain evidence="4">ATCC 90039 / CBS 2479 / JCM 2466 / KCTC 7840 / NCYC 2677 / UAMH 7654</strain>
    </source>
</reference>
<dbReference type="AlphaFoldDB" id="J5Q405"/>
<dbReference type="SUPFAM" id="SSF53474">
    <property type="entry name" value="alpha/beta-Hydrolases"/>
    <property type="match status" value="1"/>
</dbReference>
<dbReference type="VEuPathDB" id="FungiDB:A1Q1_06126"/>
<evidence type="ECO:0000313" key="4">
    <source>
        <dbReference type="Proteomes" id="UP000002748"/>
    </source>
</evidence>
<dbReference type="HOGENOM" id="CLU_012494_6_0_1"/>
<feature type="domain" description="Alpha/beta hydrolase fold-3" evidence="2">
    <location>
        <begin position="84"/>
        <end position="295"/>
    </location>
</feature>
<dbReference type="GeneID" id="25989638"/>
<dbReference type="GO" id="GO:0016787">
    <property type="term" value="F:hydrolase activity"/>
    <property type="evidence" value="ECO:0007669"/>
    <property type="project" value="UniProtKB-KW"/>
</dbReference>
<dbReference type="EMBL" id="ALBS01000327">
    <property type="protein sequence ID" value="EJT45363.1"/>
    <property type="molecule type" value="Genomic_DNA"/>
</dbReference>
<protein>
    <submittedName>
        <fullName evidence="3">Putative lipase</fullName>
    </submittedName>
</protein>
<sequence length="329" mass="35769">MANPHNYVLEPAAQAFCEATSKPPFLFELPPAEGRAAVEKVQDDPISKPEVDEEWIEVDSPKTKGKIKVRILKPKGAQGTLPVVFYTHGAGWVFGSAHTHDRLAGDLCVGTGYAVVFPEYTLAPDAHYPVQNEQSYAAAVWVVKNGKEKGLDGSRMVISGDSVGGNMAIVLNIMAAERNDGVQFKAAALFYPVTDANFETGSYNEFAKGYFLAKDGMKWFWDQYIPPGNESQRKEPTASPLQASEAQLKKFPPTLVITAECDVLRDQGEAFAGKLRGAGVEVTAVRYGGIIHDFVMVNSMHDTNAAKSAVRQAVVFIKDVIGGDDKKKQ</sequence>
<dbReference type="InterPro" id="IPR050300">
    <property type="entry name" value="GDXG_lipolytic_enzyme"/>
</dbReference>
<organism evidence="3 4">
    <name type="scientific">Trichosporon asahii var. asahii (strain ATCC 90039 / CBS 2479 / JCM 2466 / KCTC 7840 / NBRC 103889/ NCYC 2677 / UAMH 7654)</name>
    <name type="common">Yeast</name>
    <dbReference type="NCBI Taxonomy" id="1186058"/>
    <lineage>
        <taxon>Eukaryota</taxon>
        <taxon>Fungi</taxon>
        <taxon>Dikarya</taxon>
        <taxon>Basidiomycota</taxon>
        <taxon>Agaricomycotina</taxon>
        <taxon>Tremellomycetes</taxon>
        <taxon>Trichosporonales</taxon>
        <taxon>Trichosporonaceae</taxon>
        <taxon>Trichosporon</taxon>
    </lineage>
</organism>
<evidence type="ECO:0000259" key="2">
    <source>
        <dbReference type="Pfam" id="PF07859"/>
    </source>
</evidence>
<evidence type="ECO:0000256" key="1">
    <source>
        <dbReference type="ARBA" id="ARBA00022801"/>
    </source>
</evidence>
<evidence type="ECO:0000313" key="3">
    <source>
        <dbReference type="EMBL" id="EJT45363.1"/>
    </source>
</evidence>
<name>J5Q405_TRIAS</name>
<dbReference type="Gene3D" id="3.40.50.1820">
    <property type="entry name" value="alpha/beta hydrolase"/>
    <property type="match status" value="1"/>
</dbReference>
<gene>
    <name evidence="3" type="ORF">A1Q1_06126</name>
</gene>
<proteinExistence type="predicted"/>
<dbReference type="InterPro" id="IPR029058">
    <property type="entry name" value="AB_hydrolase_fold"/>
</dbReference>
<dbReference type="InterPro" id="IPR013094">
    <property type="entry name" value="AB_hydrolase_3"/>
</dbReference>